<comment type="caution">
    <text evidence="2">The sequence shown here is derived from an EMBL/GenBank/DDBJ whole genome shotgun (WGS) entry which is preliminary data.</text>
</comment>
<sequence>MRFVFLFMCLAATSCASMAATSCVSNTNRGSCTFFPRTTIFVDRPLGLTIVNEEWHEATFNKKDDKFDDLPMPFTVESTSGDPIAYSLTVQDSQHACYESVGGIAVGEPISISVNLSIDGSSTSLGEPVEPDRASVFRKHQITVHFSDDHKATSTEKWCGGKVQIEAELAEL</sequence>
<reference evidence="2 3" key="1">
    <citation type="submission" date="2018-08" db="EMBL/GenBank/DDBJ databases">
        <title>Vibrio harveyi strains pathogenic to white snook Centropomus viridis Lockington (1877) and potential probiotic bacteria.</title>
        <authorList>
            <person name="Soto-Rodriguez S."/>
            <person name="Gomez-Gil B."/>
            <person name="Lozano-Olvera R."/>
        </authorList>
    </citation>
    <scope>NUCLEOTIDE SEQUENCE [LARGE SCALE GENOMIC DNA]</scope>
    <source>
        <strain evidence="2 3">CAIM 1508</strain>
    </source>
</reference>
<gene>
    <name evidence="2" type="ORF">DS957_025385</name>
</gene>
<evidence type="ECO:0008006" key="4">
    <source>
        <dbReference type="Google" id="ProtNLM"/>
    </source>
</evidence>
<evidence type="ECO:0000313" key="3">
    <source>
        <dbReference type="Proteomes" id="UP000253437"/>
    </source>
</evidence>
<dbReference type="EMBL" id="QOUW02000178">
    <property type="protein sequence ID" value="RIW02391.1"/>
    <property type="molecule type" value="Genomic_DNA"/>
</dbReference>
<keyword evidence="1" id="KW-0732">Signal</keyword>
<accession>A0A8B3DHH8</accession>
<organism evidence="2 3">
    <name type="scientific">Vibrio harveyi</name>
    <name type="common">Beneckea harveyi</name>
    <dbReference type="NCBI Taxonomy" id="669"/>
    <lineage>
        <taxon>Bacteria</taxon>
        <taxon>Pseudomonadati</taxon>
        <taxon>Pseudomonadota</taxon>
        <taxon>Gammaproteobacteria</taxon>
        <taxon>Vibrionales</taxon>
        <taxon>Vibrionaceae</taxon>
        <taxon>Vibrio</taxon>
    </lineage>
</organism>
<evidence type="ECO:0000313" key="2">
    <source>
        <dbReference type="EMBL" id="RIW02391.1"/>
    </source>
</evidence>
<evidence type="ECO:0000256" key="1">
    <source>
        <dbReference type="SAM" id="SignalP"/>
    </source>
</evidence>
<feature type="signal peptide" evidence="1">
    <location>
        <begin position="1"/>
        <end position="19"/>
    </location>
</feature>
<name>A0A8B3DHH8_VIBHA</name>
<proteinExistence type="predicted"/>
<dbReference type="Proteomes" id="UP000253437">
    <property type="component" value="Unassembled WGS sequence"/>
</dbReference>
<feature type="chain" id="PRO_5032286838" description="Lipoprotein" evidence="1">
    <location>
        <begin position="20"/>
        <end position="172"/>
    </location>
</feature>
<dbReference type="PROSITE" id="PS51257">
    <property type="entry name" value="PROKAR_LIPOPROTEIN"/>
    <property type="match status" value="1"/>
</dbReference>
<protein>
    <recommendedName>
        <fullName evidence="4">Lipoprotein</fullName>
    </recommendedName>
</protein>
<dbReference type="AlphaFoldDB" id="A0A8B3DHH8"/>